<keyword evidence="2" id="KW-1185">Reference proteome</keyword>
<gene>
    <name evidence="1" type="ORF">ID810_04360</name>
</gene>
<proteinExistence type="predicted"/>
<accession>A0A7T0PY04</accession>
<name>A0A7T0PY04_9ACTO</name>
<organism evidence="1 2">
    <name type="scientific">Actinomyces respiraculi</name>
    <dbReference type="NCBI Taxonomy" id="2744574"/>
    <lineage>
        <taxon>Bacteria</taxon>
        <taxon>Bacillati</taxon>
        <taxon>Actinomycetota</taxon>
        <taxon>Actinomycetes</taxon>
        <taxon>Actinomycetales</taxon>
        <taxon>Actinomycetaceae</taxon>
        <taxon>Actinomyces</taxon>
    </lineage>
</organism>
<dbReference type="EMBL" id="CP063989">
    <property type="protein sequence ID" value="QPL06160.1"/>
    <property type="molecule type" value="Genomic_DNA"/>
</dbReference>
<dbReference type="RefSeq" id="WP_166855501.1">
    <property type="nucleotide sequence ID" value="NZ_CP063989.1"/>
</dbReference>
<dbReference type="AlphaFoldDB" id="A0A7T0PY04"/>
<sequence>MPSYRSVLTIGALGAGHGPLDVERAARDAVEAITTLESFRIDVVRGEPRVTARFTGADDAEAREVHARTTAAVRSVAGVPRARLAAVVAGRSVYLG</sequence>
<dbReference type="KEGG" id="arep:ID810_04360"/>
<reference evidence="1 2" key="1">
    <citation type="submission" date="2020-11" db="EMBL/GenBank/DDBJ databases">
        <title>Actinomyces sp. ZJ750.</title>
        <authorList>
            <person name="Zhou J."/>
        </authorList>
    </citation>
    <scope>NUCLEOTIDE SEQUENCE [LARGE SCALE GENOMIC DNA]</scope>
    <source>
        <strain evidence="1 2">ZJ750</strain>
    </source>
</reference>
<evidence type="ECO:0000313" key="2">
    <source>
        <dbReference type="Proteomes" id="UP000594637"/>
    </source>
</evidence>
<protein>
    <submittedName>
        <fullName evidence="1">FMN-dependent dehydrogenase</fullName>
    </submittedName>
</protein>
<evidence type="ECO:0000313" key="1">
    <source>
        <dbReference type="EMBL" id="QPL06160.1"/>
    </source>
</evidence>
<dbReference type="Proteomes" id="UP000594637">
    <property type="component" value="Chromosome"/>
</dbReference>